<dbReference type="Proteomes" id="UP000789405">
    <property type="component" value="Unassembled WGS sequence"/>
</dbReference>
<proteinExistence type="predicted"/>
<gene>
    <name evidence="1" type="ORF">DERYTH_LOCUS22668</name>
</gene>
<protein>
    <submittedName>
        <fullName evidence="1">24235_t:CDS:1</fullName>
    </submittedName>
</protein>
<reference evidence="1" key="1">
    <citation type="submission" date="2021-06" db="EMBL/GenBank/DDBJ databases">
        <authorList>
            <person name="Kallberg Y."/>
            <person name="Tangrot J."/>
            <person name="Rosling A."/>
        </authorList>
    </citation>
    <scope>NUCLEOTIDE SEQUENCE</scope>
    <source>
        <strain evidence="1">MA453B</strain>
    </source>
</reference>
<evidence type="ECO:0000313" key="2">
    <source>
        <dbReference type="Proteomes" id="UP000789405"/>
    </source>
</evidence>
<comment type="caution">
    <text evidence="1">The sequence shown here is derived from an EMBL/GenBank/DDBJ whole genome shotgun (WGS) entry which is preliminary data.</text>
</comment>
<keyword evidence="2" id="KW-1185">Reference proteome</keyword>
<accession>A0A9N9P7I0</accession>
<dbReference type="EMBL" id="CAJVPY010032085">
    <property type="protein sequence ID" value="CAG8797377.1"/>
    <property type="molecule type" value="Genomic_DNA"/>
</dbReference>
<feature type="non-terminal residue" evidence="1">
    <location>
        <position position="56"/>
    </location>
</feature>
<organism evidence="1 2">
    <name type="scientific">Dentiscutata erythropus</name>
    <dbReference type="NCBI Taxonomy" id="1348616"/>
    <lineage>
        <taxon>Eukaryota</taxon>
        <taxon>Fungi</taxon>
        <taxon>Fungi incertae sedis</taxon>
        <taxon>Mucoromycota</taxon>
        <taxon>Glomeromycotina</taxon>
        <taxon>Glomeromycetes</taxon>
        <taxon>Diversisporales</taxon>
        <taxon>Gigasporaceae</taxon>
        <taxon>Dentiscutata</taxon>
    </lineage>
</organism>
<sequence>NIEINNDEDKQKLAQLFSDTEFAKGKIIKTKQKKEYASILTEKPIKTALLIYAPKL</sequence>
<feature type="non-terminal residue" evidence="1">
    <location>
        <position position="1"/>
    </location>
</feature>
<dbReference type="AlphaFoldDB" id="A0A9N9P7I0"/>
<name>A0A9N9P7I0_9GLOM</name>
<evidence type="ECO:0000313" key="1">
    <source>
        <dbReference type="EMBL" id="CAG8797377.1"/>
    </source>
</evidence>